<feature type="chain" id="PRO_5045772806" evidence="1">
    <location>
        <begin position="22"/>
        <end position="270"/>
    </location>
</feature>
<comment type="caution">
    <text evidence="3">The sequence shown here is derived from an EMBL/GenBank/DDBJ whole genome shotgun (WGS) entry which is preliminary data.</text>
</comment>
<evidence type="ECO:0000259" key="2">
    <source>
        <dbReference type="Pfam" id="PF11412"/>
    </source>
</evidence>
<keyword evidence="1" id="KW-0732">Signal</keyword>
<name>A0ABW5DDP1_9HYPH</name>
<keyword evidence="4" id="KW-1185">Reference proteome</keyword>
<dbReference type="InterPro" id="IPR028250">
    <property type="entry name" value="DsbDN"/>
</dbReference>
<sequence length="270" mass="28540">MISRLAFLLTGLLSLSVPALAASSETIVTPGGSVKLVTSGVSDSDGRLRGALQIALEPGWKTYWRDPGPTGIPPRIELLGQEVKGVEILFPAPRSFADPYGDWAGYDRSVTLPVIFHTPKPGTAPLIESEVMLGICKAICIPVEAPLVFDASAGAEDIQDALTVQAAFADLPSEPRSDFRLSVAEKRGNELLLRVNLPDPEIPAQLFITALDGQMTLPSLTERDATAATFASQVLIAPRHGAHLHYTLVQGDEAVAGTVPFPVQVASGAD</sequence>
<accession>A0ABW5DDP1</accession>
<dbReference type="Pfam" id="PF11412">
    <property type="entry name" value="DsbD_N"/>
    <property type="match status" value="1"/>
</dbReference>
<evidence type="ECO:0000313" key="4">
    <source>
        <dbReference type="Proteomes" id="UP001597373"/>
    </source>
</evidence>
<evidence type="ECO:0000313" key="3">
    <source>
        <dbReference type="EMBL" id="MFD2259178.1"/>
    </source>
</evidence>
<dbReference type="RefSeq" id="WP_345097934.1">
    <property type="nucleotide sequence ID" value="NZ_BAABGS010000010.1"/>
</dbReference>
<organism evidence="3 4">
    <name type="scientific">Chelativorans composti</name>
    <dbReference type="NCBI Taxonomy" id="768533"/>
    <lineage>
        <taxon>Bacteria</taxon>
        <taxon>Pseudomonadati</taxon>
        <taxon>Pseudomonadota</taxon>
        <taxon>Alphaproteobacteria</taxon>
        <taxon>Hyphomicrobiales</taxon>
        <taxon>Phyllobacteriaceae</taxon>
        <taxon>Chelativorans</taxon>
    </lineage>
</organism>
<feature type="domain" description="Thiol:disulfide interchange protein DsbD N-terminal" evidence="2">
    <location>
        <begin position="46"/>
        <end position="148"/>
    </location>
</feature>
<gene>
    <name evidence="3" type="ORF">ACFSMZ_05300</name>
</gene>
<evidence type="ECO:0000256" key="1">
    <source>
        <dbReference type="SAM" id="SignalP"/>
    </source>
</evidence>
<protein>
    <submittedName>
        <fullName evidence="3">Protein-disulfide reductase DsbD domain-containing protein</fullName>
    </submittedName>
</protein>
<proteinExistence type="predicted"/>
<dbReference type="Proteomes" id="UP001597373">
    <property type="component" value="Unassembled WGS sequence"/>
</dbReference>
<reference evidence="4" key="1">
    <citation type="journal article" date="2019" name="Int. J. Syst. Evol. Microbiol.">
        <title>The Global Catalogue of Microorganisms (GCM) 10K type strain sequencing project: providing services to taxonomists for standard genome sequencing and annotation.</title>
        <authorList>
            <consortium name="The Broad Institute Genomics Platform"/>
            <consortium name="The Broad Institute Genome Sequencing Center for Infectious Disease"/>
            <person name="Wu L."/>
            <person name="Ma J."/>
        </authorList>
    </citation>
    <scope>NUCLEOTIDE SEQUENCE [LARGE SCALE GENOMIC DNA]</scope>
    <source>
        <strain evidence="4">KCTC 23707</strain>
    </source>
</reference>
<feature type="signal peptide" evidence="1">
    <location>
        <begin position="1"/>
        <end position="21"/>
    </location>
</feature>
<dbReference type="EMBL" id="JBHUIR010000019">
    <property type="protein sequence ID" value="MFD2259178.1"/>
    <property type="molecule type" value="Genomic_DNA"/>
</dbReference>